<evidence type="ECO:0000256" key="4">
    <source>
        <dbReference type="SAM" id="Coils"/>
    </source>
</evidence>
<dbReference type="PRINTS" id="PR01415">
    <property type="entry name" value="ANKYRIN"/>
</dbReference>
<feature type="repeat" description="ANK" evidence="3">
    <location>
        <begin position="1016"/>
        <end position="1048"/>
    </location>
</feature>
<dbReference type="Pfam" id="PF12796">
    <property type="entry name" value="Ank_2"/>
    <property type="match status" value="1"/>
</dbReference>
<evidence type="ECO:0000256" key="3">
    <source>
        <dbReference type="PROSITE-ProRule" id="PRU00023"/>
    </source>
</evidence>
<evidence type="ECO:0000259" key="5">
    <source>
        <dbReference type="Pfam" id="PF18738"/>
    </source>
</evidence>
<evidence type="ECO:0000313" key="8">
    <source>
        <dbReference type="Proteomes" id="UP000596742"/>
    </source>
</evidence>
<proteinExistence type="predicted"/>
<feature type="domain" description="DZIP3-like HEPN" evidence="5">
    <location>
        <begin position="156"/>
        <end position="270"/>
    </location>
</feature>
<feature type="coiled-coil region" evidence="4">
    <location>
        <begin position="334"/>
        <end position="375"/>
    </location>
</feature>
<protein>
    <recommendedName>
        <fullName evidence="9">DZIP3-like HEPN domain-containing protein</fullName>
    </recommendedName>
</protein>
<dbReference type="Gene3D" id="1.25.40.20">
    <property type="entry name" value="Ankyrin repeat-containing domain"/>
    <property type="match status" value="1"/>
</dbReference>
<dbReference type="SUPFAM" id="SSF52540">
    <property type="entry name" value="P-loop containing nucleoside triphosphate hydrolases"/>
    <property type="match status" value="2"/>
</dbReference>
<dbReference type="PANTHER" id="PTHR24198">
    <property type="entry name" value="ANKYRIN REPEAT AND PROTEIN KINASE DOMAIN-CONTAINING PROTEIN"/>
    <property type="match status" value="1"/>
</dbReference>
<keyword evidence="1" id="KW-0677">Repeat</keyword>
<keyword evidence="8" id="KW-1185">Reference proteome</keyword>
<keyword evidence="2 3" id="KW-0040">ANK repeat</keyword>
<dbReference type="InterPro" id="IPR036770">
    <property type="entry name" value="Ankyrin_rpt-contain_sf"/>
</dbReference>
<dbReference type="InterPro" id="IPR036179">
    <property type="entry name" value="Ig-like_dom_sf"/>
</dbReference>
<dbReference type="SUPFAM" id="SSF48403">
    <property type="entry name" value="Ankyrin repeat"/>
    <property type="match status" value="1"/>
</dbReference>
<gene>
    <name evidence="7" type="ORF">MGAL_10B082498</name>
</gene>
<dbReference type="Pfam" id="PF18738">
    <property type="entry name" value="HEPN_DZIP3"/>
    <property type="match status" value="2"/>
</dbReference>
<reference evidence="7" key="1">
    <citation type="submission" date="2018-11" db="EMBL/GenBank/DDBJ databases">
        <authorList>
            <person name="Alioto T."/>
            <person name="Alioto T."/>
        </authorList>
    </citation>
    <scope>NUCLEOTIDE SEQUENCE</scope>
</reference>
<dbReference type="Gene3D" id="3.40.50.300">
    <property type="entry name" value="P-loop containing nucleotide triphosphate hydrolases"/>
    <property type="match status" value="1"/>
</dbReference>
<dbReference type="InterPro" id="IPR013783">
    <property type="entry name" value="Ig-like_fold"/>
</dbReference>
<evidence type="ECO:0000256" key="1">
    <source>
        <dbReference type="ARBA" id="ARBA00022737"/>
    </source>
</evidence>
<dbReference type="SUPFAM" id="SSF48726">
    <property type="entry name" value="Immunoglobulin"/>
    <property type="match status" value="1"/>
</dbReference>
<keyword evidence="4" id="KW-0175">Coiled coil</keyword>
<feature type="repeat" description="ANK" evidence="3">
    <location>
        <begin position="983"/>
        <end position="1015"/>
    </location>
</feature>
<feature type="repeat" description="ANK" evidence="3">
    <location>
        <begin position="950"/>
        <end position="982"/>
    </location>
</feature>
<dbReference type="PROSITE" id="PS50297">
    <property type="entry name" value="ANK_REP_REGION"/>
    <property type="match status" value="4"/>
</dbReference>
<dbReference type="Pfam" id="PF20720">
    <property type="entry name" value="nSTAND3"/>
    <property type="match status" value="1"/>
</dbReference>
<dbReference type="EMBL" id="UYJE01000988">
    <property type="protein sequence ID" value="VDH98266.1"/>
    <property type="molecule type" value="Genomic_DNA"/>
</dbReference>
<dbReference type="OrthoDB" id="6147489at2759"/>
<dbReference type="InterPro" id="IPR002110">
    <property type="entry name" value="Ankyrin_rpt"/>
</dbReference>
<sequence length="1317" mass="151083">MAELLTSNDDVYIDQYPNEKVHIGHGGSIKLLASVRTSSPESFIKWQKIEDNKPTNLLTHSMKYHGSSCSMPRPELVINDVDKTDARVYQLSVTTVNGTVTGPHIQLEVFGEPVYSLSKEKNNFLRYFLLCQTIATESVRLYFIKTVPEPFLATHLNSHMKNLRFSYWKCSSDQLAVLFPGAPVNVKSTDFDFSLLYKLTRNTLTTLSAPTSGWGSQPLPGDITKEDDIERIRHSRNLLAHNTEFRLNDSDFNNMWTDLSQATVELGAKKGPNKHYSWFSHNNFSTKGRVQPLRSTYNKTRKKAIIRLSCGTLSADVSNLLHRKLDQQLQKEIFENLQREIENNKGEINILHQDLFECREAIVQHQERIQKIEDDQIPSNIRQTHLKVLNQWKEDDEVYYDGTNVYKAAKDTIQSCSVIVLVGGPGCGKTAMARHLALKYYQYGWEVVPVCRVEEISQYADVKLKQIFVLDNIFGKFTVDIFMYSTVNNHKDSIMNAMNKDSKLFFTCRKSVYKEAVKLNSFVLETVIDLESKENTLNDDEKENILTKHCRYTGVPEKIFTNLLFSTSHIMFPLLCKVFTTKHEIHGSMERFLANPYRCLILELDKLECISPHQYAALILCLLSNNMLSTNKTLDDKMKLDAYNTCGVNLGTSDKQIRNALTYLVGTYFVECKNDLTFIHDAIYEIVAYHYGRTRPHIILKYMKSNFIATKVTVHMDQGLYSNSDLLIVIDKCHYEQMAERLYTDLKSLELFDVFINKSLSYPPFLDVFIETLTKKPYKELQTLLFLEQNESKIKHRCFDEKIEKKDKQEEQMRLELLSSVIYDKELNKTYSIRVISWIIYYGHTSLLQTSVDLVLKNHESTNMIFGSDITEQTRLLTLGCYSGNPDMVNTILKYVNGNCINRTSQNGNMRSSNLHRSRSPLTAACYSGHLSVVQVLLLNNAKINQCDNYGRFPLHIASCKGHYDVIKCLVQNGADVNQCDKINNSPLYTASESGYYDVVEYLVQNGANVNQCDDFNISPLYKASEVGHYDVVKYLVKNGANINQCNSANETPLFATVQMGHYNIVNSLILRTVCPRHWIVSTKSASQITLHLSVLVRLLVGNCIPKVADLVRWNCYWSKSAAGRVWRTELTNIIQKKHSLCEDIIQIQRTNFMLAVPASVKSSNFDITLLYKLIRNTIKPLSPPTRGWSSQPLPGDLTEEDDLERIRFNRNILAHNTELKLTDSDFNKFWTDLSKAIVRLSIGSLSVDVSNILKQKLDQQIKNEILESYQKDVDTVKSEMNILHLNMFDCKEAIVQHHEKIKKIEDHHIPSNIRRK</sequence>
<dbReference type="PROSITE" id="PS50088">
    <property type="entry name" value="ANK_REPEAT"/>
    <property type="match status" value="4"/>
</dbReference>
<dbReference type="PANTHER" id="PTHR24198:SF194">
    <property type="entry name" value="INVERSIN-A"/>
    <property type="match status" value="1"/>
</dbReference>
<dbReference type="Gene3D" id="2.60.40.10">
    <property type="entry name" value="Immunoglobulins"/>
    <property type="match status" value="1"/>
</dbReference>
<feature type="domain" description="Novel STAND NTPase 3" evidence="6">
    <location>
        <begin position="403"/>
        <end position="551"/>
    </location>
</feature>
<comment type="caution">
    <text evidence="7">The sequence shown here is derived from an EMBL/GenBank/DDBJ whole genome shotgun (WGS) entry which is preliminary data.</text>
</comment>
<evidence type="ECO:0008006" key="9">
    <source>
        <dbReference type="Google" id="ProtNLM"/>
    </source>
</evidence>
<evidence type="ECO:0000256" key="2">
    <source>
        <dbReference type="ARBA" id="ARBA00023043"/>
    </source>
</evidence>
<evidence type="ECO:0000313" key="7">
    <source>
        <dbReference type="EMBL" id="VDH98266.1"/>
    </source>
</evidence>
<feature type="domain" description="DZIP3-like HEPN" evidence="5">
    <location>
        <begin position="1149"/>
        <end position="1264"/>
    </location>
</feature>
<accession>A0A8B6BZU5</accession>
<dbReference type="Pfam" id="PF13637">
    <property type="entry name" value="Ank_4"/>
    <property type="match status" value="1"/>
</dbReference>
<feature type="repeat" description="ANK" evidence="3">
    <location>
        <begin position="917"/>
        <end position="949"/>
    </location>
</feature>
<evidence type="ECO:0000259" key="6">
    <source>
        <dbReference type="Pfam" id="PF20720"/>
    </source>
</evidence>
<name>A0A8B6BZU5_MYTGA</name>
<dbReference type="Proteomes" id="UP000596742">
    <property type="component" value="Unassembled WGS sequence"/>
</dbReference>
<dbReference type="SMART" id="SM00248">
    <property type="entry name" value="ANK"/>
    <property type="match status" value="6"/>
</dbReference>
<dbReference type="InterPro" id="IPR049050">
    <property type="entry name" value="nSTAND3"/>
</dbReference>
<organism evidence="7 8">
    <name type="scientific">Mytilus galloprovincialis</name>
    <name type="common">Mediterranean mussel</name>
    <dbReference type="NCBI Taxonomy" id="29158"/>
    <lineage>
        <taxon>Eukaryota</taxon>
        <taxon>Metazoa</taxon>
        <taxon>Spiralia</taxon>
        <taxon>Lophotrochozoa</taxon>
        <taxon>Mollusca</taxon>
        <taxon>Bivalvia</taxon>
        <taxon>Autobranchia</taxon>
        <taxon>Pteriomorphia</taxon>
        <taxon>Mytilida</taxon>
        <taxon>Mytiloidea</taxon>
        <taxon>Mytilidae</taxon>
        <taxon>Mytilinae</taxon>
        <taxon>Mytilus</taxon>
    </lineage>
</organism>
<dbReference type="InterPro" id="IPR027417">
    <property type="entry name" value="P-loop_NTPase"/>
</dbReference>
<dbReference type="InterPro" id="IPR041249">
    <property type="entry name" value="HEPN_DZIP3"/>
</dbReference>